<feature type="region of interest" description="Disordered" evidence="1">
    <location>
        <begin position="245"/>
        <end position="264"/>
    </location>
</feature>
<gene>
    <name evidence="2" type="ORF">sscle_03g027910</name>
</gene>
<accession>A0A1D9PZB1</accession>
<sequence length="264" mass="30397">MTIHPTQYKTLDSPPSFLSIYARPTLTYRSWVRLWGTNTSSILEEISLWYPAASCDFIGFARGRGRFLEFCGVVDGRFGGGGDDWEGRGEGERRMGVVGREMMEGAWIKVLVGLFEEMRGKRDVMRGYVGKRVGGVRGEEVEGRILMTIKEVEGEMKELLRMAVEQRFEKEVKEYWARKWEIYKDRYPNLDVKCITDWSVEAPFQKSLLKPGDVNEDDYVEDEDEVEAEVEVEVEVAVEVEDEVQIEVGEDDDTKKLNGNHSRR</sequence>
<dbReference type="EMBL" id="CP017816">
    <property type="protein sequence ID" value="APA08021.1"/>
    <property type="molecule type" value="Genomic_DNA"/>
</dbReference>
<dbReference type="OrthoDB" id="3526298at2759"/>
<evidence type="ECO:0000256" key="1">
    <source>
        <dbReference type="SAM" id="MobiDB-lite"/>
    </source>
</evidence>
<name>A0A1D9PZB1_SCLS1</name>
<proteinExistence type="predicted"/>
<dbReference type="VEuPathDB" id="FungiDB:sscle_03g027910"/>
<evidence type="ECO:0000313" key="2">
    <source>
        <dbReference type="EMBL" id="APA08021.1"/>
    </source>
</evidence>
<reference evidence="3" key="1">
    <citation type="journal article" date="2017" name="Genome Biol. Evol.">
        <title>The complete genome sequence of the phytopathogenic fungus Sclerotinia sclerotiorum reveals insights into the genome architecture of broad host range pathogens.</title>
        <authorList>
            <person name="Derbyshire M."/>
            <person name="Denton-Giles M."/>
            <person name="Hegedus D."/>
            <person name="Seifbarghy S."/>
            <person name="Rollins J."/>
            <person name="van Kan J."/>
            <person name="Seidl M.F."/>
            <person name="Faino L."/>
            <person name="Mbengue M."/>
            <person name="Navaud O."/>
            <person name="Raffaele S."/>
            <person name="Hammond-Kosack K."/>
            <person name="Heard S."/>
            <person name="Oliver R."/>
        </authorList>
    </citation>
    <scope>NUCLEOTIDE SEQUENCE [LARGE SCALE GENOMIC DNA]</scope>
    <source>
        <strain evidence="3">ATCC 18683 / 1980 / Ss-1</strain>
    </source>
</reference>
<evidence type="ECO:0000313" key="3">
    <source>
        <dbReference type="Proteomes" id="UP000177798"/>
    </source>
</evidence>
<dbReference type="Proteomes" id="UP000177798">
    <property type="component" value="Chromosome 3"/>
</dbReference>
<organism evidence="2 3">
    <name type="scientific">Sclerotinia sclerotiorum (strain ATCC 18683 / 1980 / Ss-1)</name>
    <name type="common">White mold</name>
    <name type="synonym">Whetzelinia sclerotiorum</name>
    <dbReference type="NCBI Taxonomy" id="665079"/>
    <lineage>
        <taxon>Eukaryota</taxon>
        <taxon>Fungi</taxon>
        <taxon>Dikarya</taxon>
        <taxon>Ascomycota</taxon>
        <taxon>Pezizomycotina</taxon>
        <taxon>Leotiomycetes</taxon>
        <taxon>Helotiales</taxon>
        <taxon>Sclerotiniaceae</taxon>
        <taxon>Sclerotinia</taxon>
    </lineage>
</organism>
<protein>
    <submittedName>
        <fullName evidence="2">Uncharacterized protein</fullName>
    </submittedName>
</protein>
<dbReference type="AlphaFoldDB" id="A0A1D9PZB1"/>